<organism evidence="3 4">
    <name type="scientific">Pseudoglutamicibacter albus DNF00011</name>
    <dbReference type="NCBI Taxonomy" id="1401063"/>
    <lineage>
        <taxon>Bacteria</taxon>
        <taxon>Bacillati</taxon>
        <taxon>Actinomycetota</taxon>
        <taxon>Actinomycetes</taxon>
        <taxon>Micrococcales</taxon>
        <taxon>Micrococcaceae</taxon>
        <taxon>Pseudoglutamicibacter</taxon>
    </lineage>
</organism>
<dbReference type="AlphaFoldDB" id="A0A095ZPB6"/>
<protein>
    <recommendedName>
        <fullName evidence="5">Small secreted protein</fullName>
    </recommendedName>
</protein>
<name>A0A095ZPB6_9MICC</name>
<evidence type="ECO:0000256" key="1">
    <source>
        <dbReference type="SAM" id="MobiDB-lite"/>
    </source>
</evidence>
<accession>A0A095ZPB6</accession>
<gene>
    <name evidence="3" type="ORF">HMPREF2128_05775</name>
</gene>
<dbReference type="Proteomes" id="UP000053528">
    <property type="component" value="Unassembled WGS sequence"/>
</dbReference>
<evidence type="ECO:0008006" key="5">
    <source>
        <dbReference type="Google" id="ProtNLM"/>
    </source>
</evidence>
<evidence type="ECO:0000256" key="2">
    <source>
        <dbReference type="SAM" id="SignalP"/>
    </source>
</evidence>
<sequence>MKAFTNTRRPGARLIAGLSMVGLAGALLTGCSGDNNPDGKLCDDATKALKDAGIEKPTEVLQIEDSAKMSKLGQDLKAAAENSKSDLAEPVNLLGKSAELAAKVKEDPSNADQLKSEMDEIGEQLRDEDNGEKAKELSKKCDAFKN</sequence>
<feature type="region of interest" description="Disordered" evidence="1">
    <location>
        <begin position="104"/>
        <end position="146"/>
    </location>
</feature>
<feature type="signal peptide" evidence="2">
    <location>
        <begin position="1"/>
        <end position="26"/>
    </location>
</feature>
<keyword evidence="2" id="KW-0732">Signal</keyword>
<evidence type="ECO:0000313" key="4">
    <source>
        <dbReference type="Proteomes" id="UP000053528"/>
    </source>
</evidence>
<evidence type="ECO:0000313" key="3">
    <source>
        <dbReference type="EMBL" id="KGF20402.1"/>
    </source>
</evidence>
<feature type="chain" id="PRO_5038771941" description="Small secreted protein" evidence="2">
    <location>
        <begin position="27"/>
        <end position="146"/>
    </location>
</feature>
<dbReference type="PROSITE" id="PS51257">
    <property type="entry name" value="PROKAR_LIPOPROTEIN"/>
    <property type="match status" value="1"/>
</dbReference>
<dbReference type="RefSeq" id="WP_035756045.1">
    <property type="nucleotide sequence ID" value="NZ_JRNH01000015.1"/>
</dbReference>
<comment type="caution">
    <text evidence="3">The sequence shown here is derived from an EMBL/GenBank/DDBJ whole genome shotgun (WGS) entry which is preliminary data.</text>
</comment>
<proteinExistence type="predicted"/>
<dbReference type="EMBL" id="JRNH01000015">
    <property type="protein sequence ID" value="KGF20402.1"/>
    <property type="molecule type" value="Genomic_DNA"/>
</dbReference>
<reference evidence="3 4" key="1">
    <citation type="submission" date="2014-07" db="EMBL/GenBank/DDBJ databases">
        <authorList>
            <person name="McCorrison J."/>
            <person name="Sanka R."/>
            <person name="Torralba M."/>
            <person name="Gillis M."/>
            <person name="Haft D.H."/>
            <person name="Methe B."/>
            <person name="Sutton G."/>
            <person name="Nelson K.E."/>
        </authorList>
    </citation>
    <scope>NUCLEOTIDE SEQUENCE [LARGE SCALE GENOMIC DNA]</scope>
    <source>
        <strain evidence="3 4">DNF00011</strain>
    </source>
</reference>